<proteinExistence type="predicted"/>
<gene>
    <name evidence="1" type="ORF">AVEN_149098_1</name>
</gene>
<reference evidence="1 2" key="1">
    <citation type="journal article" date="2019" name="Sci. Rep.">
        <title>Orb-weaving spider Araneus ventricosus genome elucidates the spidroin gene catalogue.</title>
        <authorList>
            <person name="Kono N."/>
            <person name="Nakamura H."/>
            <person name="Ohtoshi R."/>
            <person name="Moran D.A.P."/>
            <person name="Shinohara A."/>
            <person name="Yoshida Y."/>
            <person name="Fujiwara M."/>
            <person name="Mori M."/>
            <person name="Tomita M."/>
            <person name="Arakawa K."/>
        </authorList>
    </citation>
    <scope>NUCLEOTIDE SEQUENCE [LARGE SCALE GENOMIC DNA]</scope>
</reference>
<keyword evidence="2" id="KW-1185">Reference proteome</keyword>
<evidence type="ECO:0000313" key="1">
    <source>
        <dbReference type="EMBL" id="GBO13669.1"/>
    </source>
</evidence>
<dbReference type="EMBL" id="BGPR01037939">
    <property type="protein sequence ID" value="GBO13669.1"/>
    <property type="molecule type" value="Genomic_DNA"/>
</dbReference>
<protein>
    <submittedName>
        <fullName evidence="1">Uncharacterized protein</fullName>
    </submittedName>
</protein>
<dbReference type="AlphaFoldDB" id="A0A4Y2UKY1"/>
<name>A0A4Y2UKY1_ARAVE</name>
<organism evidence="1 2">
    <name type="scientific">Araneus ventricosus</name>
    <name type="common">Orbweaver spider</name>
    <name type="synonym">Epeira ventricosa</name>
    <dbReference type="NCBI Taxonomy" id="182803"/>
    <lineage>
        <taxon>Eukaryota</taxon>
        <taxon>Metazoa</taxon>
        <taxon>Ecdysozoa</taxon>
        <taxon>Arthropoda</taxon>
        <taxon>Chelicerata</taxon>
        <taxon>Arachnida</taxon>
        <taxon>Araneae</taxon>
        <taxon>Araneomorphae</taxon>
        <taxon>Entelegynae</taxon>
        <taxon>Araneoidea</taxon>
        <taxon>Araneidae</taxon>
        <taxon>Araneus</taxon>
    </lineage>
</organism>
<dbReference type="Proteomes" id="UP000499080">
    <property type="component" value="Unassembled WGS sequence"/>
</dbReference>
<sequence>MSGRETVLYLTLHYDTPLTPEIKNLRFVVWIGVRRNFIEKRKITDRKSTEESFVNDASMIVRNCVKTSVANGDKSFERELLMLVVNKITDFIPNKAINVDVDVSEFVSLADHSFNVPDKIDMLLGAEIFMNC</sequence>
<accession>A0A4Y2UKY1</accession>
<evidence type="ECO:0000313" key="2">
    <source>
        <dbReference type="Proteomes" id="UP000499080"/>
    </source>
</evidence>
<comment type="caution">
    <text evidence="1">The sequence shown here is derived from an EMBL/GenBank/DDBJ whole genome shotgun (WGS) entry which is preliminary data.</text>
</comment>